<evidence type="ECO:0000313" key="1">
    <source>
        <dbReference type="EMBL" id="XBY85610.1"/>
    </source>
</evidence>
<dbReference type="EMBL" id="PP926276">
    <property type="protein sequence ID" value="XBY85610.1"/>
    <property type="molecule type" value="Viral_cRNA"/>
</dbReference>
<proteinExistence type="predicted"/>
<sequence length="137" mass="15176">MSLPPLSTIKTTRRDSACFTQSEYVKTASSILMLPSVPLSLSQPLDITVPEQAQEVIDACRHLLRLSALDKDERVSQYLEIYALVSKSMLTEGEKASALSQKIAELLYHADNLDLPRDAQLLVVIIGNLKGLMRAYT</sequence>
<reference evidence="1" key="1">
    <citation type="submission" date="2024-05" db="EMBL/GenBank/DDBJ databases">
        <title>Viral Diversity and Horizontal Gene Transfer Among Viruses in Setosphaeria turcica Population from Northern Corn Leaf Blight of Maize.</title>
        <authorList>
            <person name="Jia J."/>
            <person name="Mu F."/>
        </authorList>
    </citation>
    <scope>NUCLEOTIDE SEQUENCE</scope>
    <source>
        <strain evidence="1">ZZ1</strain>
    </source>
</reference>
<accession>A0AAU7YCJ8</accession>
<protein>
    <submittedName>
        <fullName evidence="1">Uncharacterized protein</fullName>
    </submittedName>
</protein>
<name>A0AAU7YCJ8_9MONO</name>
<organism evidence="1">
    <name type="scientific">Exserohilum turcicum mymonavirus 1</name>
    <dbReference type="NCBI Taxonomy" id="3229033"/>
    <lineage>
        <taxon>Viruses</taxon>
        <taxon>Riboviria</taxon>
        <taxon>Orthornavirae</taxon>
        <taxon>Negarnaviricota</taxon>
        <taxon>Haploviricotina</taxon>
        <taxon>Monjiviricetes</taxon>
        <taxon>Mononegavirales</taxon>
        <taxon>Mymonaviridae</taxon>
    </lineage>
</organism>